<protein>
    <recommendedName>
        <fullName evidence="2">Apple domain-containing protein</fullName>
    </recommendedName>
</protein>
<feature type="region of interest" description="Disordered" evidence="1">
    <location>
        <begin position="489"/>
        <end position="508"/>
    </location>
</feature>
<organism evidence="3 4">
    <name type="scientific">Fusarium xylarioides</name>
    <dbReference type="NCBI Taxonomy" id="221167"/>
    <lineage>
        <taxon>Eukaryota</taxon>
        <taxon>Fungi</taxon>
        <taxon>Dikarya</taxon>
        <taxon>Ascomycota</taxon>
        <taxon>Pezizomycotina</taxon>
        <taxon>Sordariomycetes</taxon>
        <taxon>Hypocreomycetidae</taxon>
        <taxon>Hypocreales</taxon>
        <taxon>Nectriaceae</taxon>
        <taxon>Fusarium</taxon>
        <taxon>Fusarium fujikuroi species complex</taxon>
    </lineage>
</organism>
<reference evidence="3" key="1">
    <citation type="journal article" date="2020" name="bioRxiv">
        <title>Historical genomics reveals the evolutionary mechanisms behind multiple outbreaks of the host-specific coffee wilt pathogen Fusarium xylarioides.</title>
        <authorList>
            <person name="Peck D."/>
            <person name="Nowell R.W."/>
            <person name="Flood J."/>
            <person name="Ryan M.J."/>
            <person name="Barraclough T.G."/>
        </authorList>
    </citation>
    <scope>NUCLEOTIDE SEQUENCE</scope>
    <source>
        <strain evidence="3">IMI 127659i</strain>
    </source>
</reference>
<gene>
    <name evidence="3" type="ORF">H9Q72_007174</name>
</gene>
<keyword evidence="4" id="KW-1185">Reference proteome</keyword>
<dbReference type="Proteomes" id="UP000750502">
    <property type="component" value="Unassembled WGS sequence"/>
</dbReference>
<evidence type="ECO:0000313" key="4">
    <source>
        <dbReference type="Proteomes" id="UP000750502"/>
    </source>
</evidence>
<evidence type="ECO:0000259" key="2">
    <source>
        <dbReference type="PROSITE" id="PS50948"/>
    </source>
</evidence>
<feature type="domain" description="Apple" evidence="2">
    <location>
        <begin position="18"/>
        <end position="84"/>
    </location>
</feature>
<evidence type="ECO:0000256" key="1">
    <source>
        <dbReference type="SAM" id="MobiDB-lite"/>
    </source>
</evidence>
<feature type="region of interest" description="Disordered" evidence="1">
    <location>
        <begin position="401"/>
        <end position="478"/>
    </location>
</feature>
<dbReference type="OrthoDB" id="5098752at2759"/>
<feature type="compositionally biased region" description="Polar residues" evidence="1">
    <location>
        <begin position="263"/>
        <end position="274"/>
    </location>
</feature>
<proteinExistence type="predicted"/>
<name>A0A9P7HW95_9HYPO</name>
<dbReference type="InterPro" id="IPR003609">
    <property type="entry name" value="Pan_app"/>
</dbReference>
<evidence type="ECO:0000313" key="3">
    <source>
        <dbReference type="EMBL" id="KAG5764758.1"/>
    </source>
</evidence>
<dbReference type="AlphaFoldDB" id="A0A9P7HW95"/>
<reference evidence="3" key="2">
    <citation type="submission" date="2020-10" db="EMBL/GenBank/DDBJ databases">
        <authorList>
            <person name="Peck L.D."/>
            <person name="Nowell R.W."/>
            <person name="Flood J."/>
            <person name="Ryan M.J."/>
            <person name="Barraclough T.G."/>
        </authorList>
    </citation>
    <scope>NUCLEOTIDE SEQUENCE</scope>
    <source>
        <strain evidence="3">IMI 127659i</strain>
    </source>
</reference>
<dbReference type="EMBL" id="JADFTT010000233">
    <property type="protein sequence ID" value="KAG5764758.1"/>
    <property type="molecule type" value="Genomic_DNA"/>
</dbReference>
<feature type="compositionally biased region" description="Low complexity" evidence="1">
    <location>
        <begin position="88"/>
        <end position="144"/>
    </location>
</feature>
<comment type="caution">
    <text evidence="3">The sequence shown here is derived from an EMBL/GenBank/DDBJ whole genome shotgun (WGS) entry which is preliminary data.</text>
</comment>
<feature type="region of interest" description="Disordered" evidence="1">
    <location>
        <begin position="85"/>
        <end position="302"/>
    </location>
</feature>
<sequence>MGGSYTSSVNDAQFTTYCKSTPNAAVPLSFIRTLSFDECLDACAAQVLCAAAVYNSGFSDCNLYSSVAGGVRSNPAYDLAVKDAPAQVTTTSEEPTTSVEATTTEEATTSAEATTSEVATTSEEVTTSEASSSAESTSTEATSTLEPTVIPTTTDVSLTATTSVETSTEAPATSEAFSSTSQASTETDDCDDETTTQPASTSAHALTTTSESSSIETQSESTVESVSSATSSLSTAITEPAASTSESSSSASQSESASSRTTDVGSKTTSAGQSTAAETTKTVETTKATETTETSKNQVSTSLTTSIPIPVYSKPVSYTKVIPTETVTTVTFVTVCPTNPASLTTTYVPVTITYEPCGCDHQTYPPVQMTATTISCHACGSHGENTVTLTIPAAACETPSGSHGYATGHGNAQPTEESHSYMQPGHEIGHSSVPSHTQGKPQPGHENGKPYVSVHGSPEPTHNNGTYHPPAQPTVPASHSSIVVLPSASAPNKGQEAAPTTLATEADVTGERQTAKSTQGVYPSQPAEAPSTSVIASGANKRHLMVWTWVAGVIGLAMAF</sequence>
<dbReference type="PROSITE" id="PS50948">
    <property type="entry name" value="PAN"/>
    <property type="match status" value="1"/>
</dbReference>
<accession>A0A9P7HW95</accession>
<feature type="compositionally biased region" description="Low complexity" evidence="1">
    <location>
        <begin position="195"/>
        <end position="262"/>
    </location>
</feature>
<feature type="compositionally biased region" description="Low complexity" evidence="1">
    <location>
        <begin position="275"/>
        <end position="294"/>
    </location>
</feature>
<feature type="compositionally biased region" description="Low complexity" evidence="1">
    <location>
        <begin position="152"/>
        <end position="181"/>
    </location>
</feature>